<dbReference type="Proteomes" id="UP000494119">
    <property type="component" value="Unassembled WGS sequence"/>
</dbReference>
<accession>A0A6J5FJZ7</accession>
<dbReference type="EMBL" id="CADIKL010000005">
    <property type="protein sequence ID" value="CAB3781434.1"/>
    <property type="molecule type" value="Genomic_DNA"/>
</dbReference>
<feature type="region of interest" description="Disordered" evidence="1">
    <location>
        <begin position="279"/>
        <end position="340"/>
    </location>
</feature>
<evidence type="ECO:0000313" key="3">
    <source>
        <dbReference type="Proteomes" id="UP000494119"/>
    </source>
</evidence>
<feature type="region of interest" description="Disordered" evidence="1">
    <location>
        <begin position="124"/>
        <end position="146"/>
    </location>
</feature>
<feature type="region of interest" description="Disordered" evidence="1">
    <location>
        <begin position="205"/>
        <end position="240"/>
    </location>
</feature>
<dbReference type="AlphaFoldDB" id="A0A6J5FJZ7"/>
<feature type="compositionally biased region" description="Polar residues" evidence="1">
    <location>
        <begin position="279"/>
        <end position="295"/>
    </location>
</feature>
<proteinExistence type="predicted"/>
<evidence type="ECO:0000256" key="1">
    <source>
        <dbReference type="SAM" id="MobiDB-lite"/>
    </source>
</evidence>
<sequence>MSANAWRRVSVEKPAGGVASVAPFAAVAGLRRASASWPSRSQPAGAVGSERAHAAAGLGSGDAKSGSVRHGEALPRVPPCAANAPSVFRAVALAVALATPAALAPAVVAARLPGICGRHTVGRLRRAPSSGSAKPPAPGVPLALLEPMPGAVPEDVLLPSPRPLPRPLASLPRFPKPLSPFEPERAAPCGCAASCLDARRLRRSSSSGLDGRILSPRPSETSAHAKKSRQRKSMSQGRLTNSSAAIASGAAVCPISLPSPPASACPSASKPSMFRSVASSVQLASSTQTKPSQSRIVPGPRKPAPPGSTDFTRRQIRGTNQMADKPNQPGTTVCMPEINA</sequence>
<reference evidence="2 3" key="1">
    <citation type="submission" date="2020-04" db="EMBL/GenBank/DDBJ databases">
        <authorList>
            <person name="De Canck E."/>
        </authorList>
    </citation>
    <scope>NUCLEOTIDE SEQUENCE [LARGE SCALE GENOMIC DNA]</scope>
    <source>
        <strain evidence="2 3">LMG 28688</strain>
    </source>
</reference>
<feature type="region of interest" description="Disordered" evidence="1">
    <location>
        <begin position="33"/>
        <end position="71"/>
    </location>
</feature>
<gene>
    <name evidence="2" type="ORF">LMG28688_01203</name>
</gene>
<evidence type="ECO:0000313" key="2">
    <source>
        <dbReference type="EMBL" id="CAB3781434.1"/>
    </source>
</evidence>
<protein>
    <submittedName>
        <fullName evidence="2">Uncharacterized protein</fullName>
    </submittedName>
</protein>
<keyword evidence="3" id="KW-1185">Reference proteome</keyword>
<organism evidence="2 3">
    <name type="scientific">Paraburkholderia caffeinitolerans</name>
    <dbReference type="NCBI Taxonomy" id="1723730"/>
    <lineage>
        <taxon>Bacteria</taxon>
        <taxon>Pseudomonadati</taxon>
        <taxon>Pseudomonadota</taxon>
        <taxon>Betaproteobacteria</taxon>
        <taxon>Burkholderiales</taxon>
        <taxon>Burkholderiaceae</taxon>
        <taxon>Paraburkholderia</taxon>
    </lineage>
</organism>
<name>A0A6J5FJZ7_9BURK</name>